<accession>A0A0M6XKM3</accession>
<evidence type="ECO:0000313" key="2">
    <source>
        <dbReference type="Proteomes" id="UP000048908"/>
    </source>
</evidence>
<gene>
    <name evidence="1" type="ORF">JAN5088_00455</name>
</gene>
<dbReference type="RefSeq" id="WP_233489696.1">
    <property type="nucleotide sequence ID" value="NZ_CXPG01000011.1"/>
</dbReference>
<keyword evidence="2" id="KW-1185">Reference proteome</keyword>
<reference evidence="1 2" key="1">
    <citation type="submission" date="2015-07" db="EMBL/GenBank/DDBJ databases">
        <authorList>
            <person name="Noorani M."/>
        </authorList>
    </citation>
    <scope>NUCLEOTIDE SEQUENCE [LARGE SCALE GENOMIC DNA]</scope>
    <source>
        <strain evidence="1 2">CECT 5088</strain>
    </source>
</reference>
<dbReference type="EMBL" id="CXPG01000011">
    <property type="protein sequence ID" value="CTQ31696.1"/>
    <property type="molecule type" value="Genomic_DNA"/>
</dbReference>
<dbReference type="Proteomes" id="UP000048908">
    <property type="component" value="Unassembled WGS sequence"/>
</dbReference>
<dbReference type="STRING" id="282197.SAMN04488517_106169"/>
<proteinExistence type="predicted"/>
<organism evidence="1 2">
    <name type="scientific">Jannaschia rubra</name>
    <dbReference type="NCBI Taxonomy" id="282197"/>
    <lineage>
        <taxon>Bacteria</taxon>
        <taxon>Pseudomonadati</taxon>
        <taxon>Pseudomonadota</taxon>
        <taxon>Alphaproteobacteria</taxon>
        <taxon>Rhodobacterales</taxon>
        <taxon>Roseobacteraceae</taxon>
        <taxon>Jannaschia</taxon>
    </lineage>
</organism>
<name>A0A0M6XKM3_9RHOB</name>
<evidence type="ECO:0000313" key="1">
    <source>
        <dbReference type="EMBL" id="CTQ31696.1"/>
    </source>
</evidence>
<dbReference type="AlphaFoldDB" id="A0A0M6XKM3"/>
<sequence length="134" mass="14201">MGALRNLYDAPAPEFIVDFISKANLIPCDKERVEVGTATIRVGGLRHPVPARGVTACPAKLAVRADAIALTPGEEPLRRRVQSSAYLADHVAYGVAEPIDRLYAINSDAPLNVGTVVALAFRSRGLAVIQEGIG</sequence>
<protein>
    <submittedName>
        <fullName evidence="1">ABC-type spermidine/putrescine transport systems, ATPase components</fullName>
    </submittedName>
</protein>